<dbReference type="EMBL" id="JAIWQS010000006">
    <property type="protein sequence ID" value="KAJ8763252.1"/>
    <property type="molecule type" value="Genomic_DNA"/>
</dbReference>
<dbReference type="FunFam" id="3.30.200.20:FF:000059">
    <property type="entry name" value="S-receptor-like serine/threonine-protein kinase"/>
    <property type="match status" value="1"/>
</dbReference>
<evidence type="ECO:0000256" key="14">
    <source>
        <dbReference type="ARBA" id="ARBA00023170"/>
    </source>
</evidence>
<keyword evidence="13" id="KW-1015">Disulfide bond</keyword>
<keyword evidence="15" id="KW-0325">Glycoprotein</keyword>
<keyword evidence="3" id="KW-0723">Serine/threonine-protein kinase</keyword>
<dbReference type="AlphaFoldDB" id="A0AAV8T8W1"/>
<evidence type="ECO:0000256" key="3">
    <source>
        <dbReference type="ARBA" id="ARBA00022527"/>
    </source>
</evidence>
<evidence type="ECO:0000256" key="16">
    <source>
        <dbReference type="ARBA" id="ARBA00047899"/>
    </source>
</evidence>
<feature type="domain" description="Bulb-type lectin" evidence="20">
    <location>
        <begin position="1"/>
        <end position="71"/>
    </location>
</feature>
<comment type="catalytic activity">
    <reaction evidence="16">
        <text>L-threonyl-[protein] + ATP = O-phospho-L-threonyl-[protein] + ADP + H(+)</text>
        <dbReference type="Rhea" id="RHEA:46608"/>
        <dbReference type="Rhea" id="RHEA-COMP:11060"/>
        <dbReference type="Rhea" id="RHEA-COMP:11605"/>
        <dbReference type="ChEBI" id="CHEBI:15378"/>
        <dbReference type="ChEBI" id="CHEBI:30013"/>
        <dbReference type="ChEBI" id="CHEBI:30616"/>
        <dbReference type="ChEBI" id="CHEBI:61977"/>
        <dbReference type="ChEBI" id="CHEBI:456216"/>
        <dbReference type="EC" id="2.7.11.1"/>
    </reaction>
</comment>
<dbReference type="Gene3D" id="3.50.4.10">
    <property type="entry name" value="Hepatocyte Growth Factor"/>
    <property type="match status" value="1"/>
</dbReference>
<dbReference type="PROSITE" id="PS50927">
    <property type="entry name" value="BULB_LECTIN"/>
    <property type="match status" value="1"/>
</dbReference>
<dbReference type="InterPro" id="IPR036426">
    <property type="entry name" value="Bulb-type_lectin_dom_sf"/>
</dbReference>
<evidence type="ECO:0000256" key="10">
    <source>
        <dbReference type="ARBA" id="ARBA00022840"/>
    </source>
</evidence>
<keyword evidence="11 18" id="KW-1133">Transmembrane helix</keyword>
<reference evidence="22 23" key="1">
    <citation type="submission" date="2021-09" db="EMBL/GenBank/DDBJ databases">
        <title>Genomic insights and catalytic innovation underlie evolution of tropane alkaloids biosynthesis.</title>
        <authorList>
            <person name="Wang Y.-J."/>
            <person name="Tian T."/>
            <person name="Huang J.-P."/>
            <person name="Huang S.-X."/>
        </authorList>
    </citation>
    <scope>NUCLEOTIDE SEQUENCE [LARGE SCALE GENOMIC DNA]</scope>
    <source>
        <strain evidence="22">KIB-2018</strain>
        <tissue evidence="22">Leaf</tissue>
    </source>
</reference>
<dbReference type="InterPro" id="IPR003609">
    <property type="entry name" value="Pan_app"/>
</dbReference>
<evidence type="ECO:0000256" key="7">
    <source>
        <dbReference type="ARBA" id="ARBA00022729"/>
    </source>
</evidence>
<gene>
    <name evidence="22" type="ORF">K2173_026153</name>
</gene>
<dbReference type="SUPFAM" id="SSF56112">
    <property type="entry name" value="Protein kinase-like (PK-like)"/>
    <property type="match status" value="1"/>
</dbReference>
<feature type="domain" description="Apple" evidence="21">
    <location>
        <begin position="238"/>
        <end position="327"/>
    </location>
</feature>
<keyword evidence="4" id="KW-0245">EGF-like domain</keyword>
<comment type="caution">
    <text evidence="22">The sequence shown here is derived from an EMBL/GenBank/DDBJ whole genome shotgun (WGS) entry which is preliminary data.</text>
</comment>
<keyword evidence="23" id="KW-1185">Reference proteome</keyword>
<keyword evidence="6 18" id="KW-0812">Transmembrane</keyword>
<sequence length="666" mass="76302">MANRDFPVNGIGKRSKLSVRKTGDLVLTDAGLSIAWSSRTVSNYEVELYLYDSGNLVLREREDVILWQSFNFPTDTLLPLQQLHRDTQLISSRSQSNASSGFYRLFFDNYNVLTLLFDVVEVSSVYWPDPAEMSWSSGRSMYNNRRVAWYDPFGKFKSSDGLEFKTADYGVTMQRRLTLDFDGNLRLYSRADVNTDWAISWQAMSQPCKIHGSIGRKCSCLPGYRIKHTSESDWSHGCKPIFNHSSLITESSFTRLQNVEFYGYDYHFTTTSSVESCEKYCQEVAMCKGFQLKLDNEKGWYDCYLKNLLLNGYVSPSFAGDFYLRLPRTLSYHALAIILDRRYLKDRENGTLKSLLWVAGSVGVAEICVVFLVLFYLINSRKNPNEATESYHQATTGSRRFTYSELKKAMRNFSEEIGRGAAAIVYKGILSGDRVAAVKRLNEANQGEAEFLAEVSTIGKLNHMNLIETWGYCAEGNHRLLVYEYMEHGSLAQCLSSNSIGCQKRFEIALGTARRLAYLHEEYSNFQPKVSDFGLSKLLNRNDLEQLNFSRIRGTRGYMAPEWVYSLPITSKVDVYSYGIVVLEMVTGRSLAMEVQGRESGEDTGLRNLVTWVRDKREACERTSWIEEIFDPRLECSECVEEDMDARSTMRNVVEMLMYIMDDDLH</sequence>
<feature type="transmembrane region" description="Helical" evidence="18">
    <location>
        <begin position="355"/>
        <end position="378"/>
    </location>
</feature>
<evidence type="ECO:0000256" key="4">
    <source>
        <dbReference type="ARBA" id="ARBA00022536"/>
    </source>
</evidence>
<evidence type="ECO:0000256" key="18">
    <source>
        <dbReference type="SAM" id="Phobius"/>
    </source>
</evidence>
<evidence type="ECO:0000259" key="20">
    <source>
        <dbReference type="PROSITE" id="PS50927"/>
    </source>
</evidence>
<keyword evidence="5" id="KW-0808">Transferase</keyword>
<dbReference type="Gene3D" id="2.90.10.10">
    <property type="entry name" value="Bulb-type lectin domain"/>
    <property type="match status" value="1"/>
</dbReference>
<dbReference type="GO" id="GO:0005524">
    <property type="term" value="F:ATP binding"/>
    <property type="evidence" value="ECO:0007669"/>
    <property type="project" value="UniProtKB-KW"/>
</dbReference>
<dbReference type="PROSITE" id="PS50011">
    <property type="entry name" value="PROTEIN_KINASE_DOM"/>
    <property type="match status" value="1"/>
</dbReference>
<evidence type="ECO:0000256" key="1">
    <source>
        <dbReference type="ARBA" id="ARBA00004479"/>
    </source>
</evidence>
<dbReference type="Pfam" id="PF00069">
    <property type="entry name" value="Pkinase"/>
    <property type="match status" value="1"/>
</dbReference>
<evidence type="ECO:0000313" key="22">
    <source>
        <dbReference type="EMBL" id="KAJ8763252.1"/>
    </source>
</evidence>
<evidence type="ECO:0000256" key="6">
    <source>
        <dbReference type="ARBA" id="ARBA00022692"/>
    </source>
</evidence>
<dbReference type="EC" id="2.7.11.1" evidence="2"/>
<protein>
    <recommendedName>
        <fullName evidence="2">non-specific serine/threonine protein kinase</fullName>
        <ecNumber evidence="2">2.7.11.1</ecNumber>
    </recommendedName>
</protein>
<keyword evidence="10" id="KW-0067">ATP-binding</keyword>
<proteinExistence type="predicted"/>
<keyword evidence="9" id="KW-0418">Kinase</keyword>
<evidence type="ECO:0000256" key="9">
    <source>
        <dbReference type="ARBA" id="ARBA00022777"/>
    </source>
</evidence>
<comment type="catalytic activity">
    <reaction evidence="17">
        <text>L-seryl-[protein] + ATP = O-phospho-L-seryl-[protein] + ADP + H(+)</text>
        <dbReference type="Rhea" id="RHEA:17989"/>
        <dbReference type="Rhea" id="RHEA-COMP:9863"/>
        <dbReference type="Rhea" id="RHEA-COMP:11604"/>
        <dbReference type="ChEBI" id="CHEBI:15378"/>
        <dbReference type="ChEBI" id="CHEBI:29999"/>
        <dbReference type="ChEBI" id="CHEBI:30616"/>
        <dbReference type="ChEBI" id="CHEBI:83421"/>
        <dbReference type="ChEBI" id="CHEBI:456216"/>
        <dbReference type="EC" id="2.7.11.1"/>
    </reaction>
</comment>
<feature type="domain" description="Protein kinase" evidence="19">
    <location>
        <begin position="411"/>
        <end position="666"/>
    </location>
</feature>
<evidence type="ECO:0000259" key="19">
    <source>
        <dbReference type="PROSITE" id="PS50011"/>
    </source>
</evidence>
<keyword evidence="8" id="KW-0547">Nucleotide-binding</keyword>
<dbReference type="Gene3D" id="1.10.510.10">
    <property type="entry name" value="Transferase(Phosphotransferase) domain 1"/>
    <property type="match status" value="1"/>
</dbReference>
<evidence type="ECO:0000256" key="11">
    <source>
        <dbReference type="ARBA" id="ARBA00022989"/>
    </source>
</evidence>
<dbReference type="PANTHER" id="PTHR47974">
    <property type="entry name" value="OS07G0415500 PROTEIN"/>
    <property type="match status" value="1"/>
</dbReference>
<dbReference type="PANTHER" id="PTHR47974:SF3">
    <property type="entry name" value="RECEPTOR-LIKE SERINE_THREONINE-PROTEIN KINASE"/>
    <property type="match status" value="1"/>
</dbReference>
<evidence type="ECO:0000256" key="5">
    <source>
        <dbReference type="ARBA" id="ARBA00022679"/>
    </source>
</evidence>
<dbReference type="InterPro" id="IPR000719">
    <property type="entry name" value="Prot_kinase_dom"/>
</dbReference>
<dbReference type="PROSITE" id="PS50948">
    <property type="entry name" value="PAN"/>
    <property type="match status" value="1"/>
</dbReference>
<evidence type="ECO:0000256" key="17">
    <source>
        <dbReference type="ARBA" id="ARBA00048679"/>
    </source>
</evidence>
<dbReference type="InterPro" id="IPR001480">
    <property type="entry name" value="Bulb-type_lectin_dom"/>
</dbReference>
<name>A0AAV8T8W1_9ROSI</name>
<evidence type="ECO:0000256" key="15">
    <source>
        <dbReference type="ARBA" id="ARBA00023180"/>
    </source>
</evidence>
<keyword evidence="14" id="KW-0675">Receptor</keyword>
<keyword evidence="7" id="KW-0732">Signal</keyword>
<evidence type="ECO:0000259" key="21">
    <source>
        <dbReference type="PROSITE" id="PS50948"/>
    </source>
</evidence>
<dbReference type="Pfam" id="PF01453">
    <property type="entry name" value="B_lectin"/>
    <property type="match status" value="1"/>
</dbReference>
<dbReference type="GO" id="GO:0004674">
    <property type="term" value="F:protein serine/threonine kinase activity"/>
    <property type="evidence" value="ECO:0007669"/>
    <property type="project" value="UniProtKB-KW"/>
</dbReference>
<dbReference type="SUPFAM" id="SSF51110">
    <property type="entry name" value="alpha-D-mannose-specific plant lectins"/>
    <property type="match status" value="1"/>
</dbReference>
<dbReference type="Gene3D" id="3.30.200.20">
    <property type="entry name" value="Phosphorylase Kinase, domain 1"/>
    <property type="match status" value="1"/>
</dbReference>
<evidence type="ECO:0000313" key="23">
    <source>
        <dbReference type="Proteomes" id="UP001159364"/>
    </source>
</evidence>
<evidence type="ECO:0000256" key="8">
    <source>
        <dbReference type="ARBA" id="ARBA00022741"/>
    </source>
</evidence>
<dbReference type="GO" id="GO:0016020">
    <property type="term" value="C:membrane"/>
    <property type="evidence" value="ECO:0007669"/>
    <property type="project" value="UniProtKB-SubCell"/>
</dbReference>
<accession>A0AAV8T8W1</accession>
<evidence type="ECO:0000256" key="13">
    <source>
        <dbReference type="ARBA" id="ARBA00023157"/>
    </source>
</evidence>
<evidence type="ECO:0000256" key="2">
    <source>
        <dbReference type="ARBA" id="ARBA00012513"/>
    </source>
</evidence>
<comment type="subcellular location">
    <subcellularLocation>
        <location evidence="1">Membrane</location>
        <topology evidence="1">Single-pass type I membrane protein</topology>
    </subcellularLocation>
</comment>
<dbReference type="Proteomes" id="UP001159364">
    <property type="component" value="Linkage Group LG06"/>
</dbReference>
<organism evidence="22 23">
    <name type="scientific">Erythroxylum novogranatense</name>
    <dbReference type="NCBI Taxonomy" id="1862640"/>
    <lineage>
        <taxon>Eukaryota</taxon>
        <taxon>Viridiplantae</taxon>
        <taxon>Streptophyta</taxon>
        <taxon>Embryophyta</taxon>
        <taxon>Tracheophyta</taxon>
        <taxon>Spermatophyta</taxon>
        <taxon>Magnoliopsida</taxon>
        <taxon>eudicotyledons</taxon>
        <taxon>Gunneridae</taxon>
        <taxon>Pentapetalae</taxon>
        <taxon>rosids</taxon>
        <taxon>fabids</taxon>
        <taxon>Malpighiales</taxon>
        <taxon>Erythroxylaceae</taxon>
        <taxon>Erythroxylum</taxon>
    </lineage>
</organism>
<dbReference type="InterPro" id="IPR011009">
    <property type="entry name" value="Kinase-like_dom_sf"/>
</dbReference>
<evidence type="ECO:0000256" key="12">
    <source>
        <dbReference type="ARBA" id="ARBA00023136"/>
    </source>
</evidence>
<keyword evidence="12 18" id="KW-0472">Membrane</keyword>